<reference evidence="4 5" key="1">
    <citation type="submission" date="2018-11" db="EMBL/GenBank/DDBJ databases">
        <title>Sequencing the genomes of 1000 actinobacteria strains.</title>
        <authorList>
            <person name="Klenk H.-P."/>
        </authorList>
    </citation>
    <scope>NUCLEOTIDE SEQUENCE [LARGE SCALE GENOMIC DNA]</scope>
    <source>
        <strain evidence="4 5">DSM 9580</strain>
    </source>
</reference>
<feature type="region of interest" description="Disordered" evidence="3">
    <location>
        <begin position="185"/>
        <end position="206"/>
    </location>
</feature>
<evidence type="ECO:0000256" key="3">
    <source>
        <dbReference type="SAM" id="MobiDB-lite"/>
    </source>
</evidence>
<dbReference type="GO" id="GO:0003676">
    <property type="term" value="F:nucleic acid binding"/>
    <property type="evidence" value="ECO:0007669"/>
    <property type="project" value="InterPro"/>
</dbReference>
<evidence type="ECO:0000313" key="4">
    <source>
        <dbReference type="EMBL" id="ROR66373.1"/>
    </source>
</evidence>
<accession>A0A3N2ATM4</accession>
<protein>
    <submittedName>
        <fullName evidence="4">16S rRNA (Guanine966-N2)-methyltransferase</fullName>
    </submittedName>
</protein>
<evidence type="ECO:0000256" key="2">
    <source>
        <dbReference type="ARBA" id="ARBA00022679"/>
    </source>
</evidence>
<dbReference type="RefSeq" id="WP_123697367.1">
    <property type="nucleotide sequence ID" value="NZ_RKHJ01000001.1"/>
</dbReference>
<dbReference type="SUPFAM" id="SSF53335">
    <property type="entry name" value="S-adenosyl-L-methionine-dependent methyltransferases"/>
    <property type="match status" value="1"/>
</dbReference>
<dbReference type="PANTHER" id="PTHR43542">
    <property type="entry name" value="METHYLTRANSFERASE"/>
    <property type="match status" value="1"/>
</dbReference>
<keyword evidence="5" id="KW-1185">Reference proteome</keyword>
<comment type="caution">
    <text evidence="4">The sequence shown here is derived from an EMBL/GenBank/DDBJ whole genome shotgun (WGS) entry which is preliminary data.</text>
</comment>
<keyword evidence="1 4" id="KW-0489">Methyltransferase</keyword>
<evidence type="ECO:0000313" key="5">
    <source>
        <dbReference type="Proteomes" id="UP000275456"/>
    </source>
</evidence>
<dbReference type="GO" id="GO:0008168">
    <property type="term" value="F:methyltransferase activity"/>
    <property type="evidence" value="ECO:0007669"/>
    <property type="project" value="UniProtKB-KW"/>
</dbReference>
<sequence length="206" mass="21733">MTRIVGGLAGGARLHVPGPGTRPTSERVREAIFNALDARGLCDGAHVLDLFSGSGALGLEAASRGAESVVLVERERGAANVAQRNAEIVAKAGAVRALVEQVAVHQYLQRSGRQFDLVFVDPPYRLPAHEISAVLSDLAPLLAHPAMVVVEQSKRAEPLSLPGDLEVERSRDYGDTRVHYLTTSGLANDVVPPDAHPEAGQADADA</sequence>
<proteinExistence type="predicted"/>
<dbReference type="InterPro" id="IPR002052">
    <property type="entry name" value="DNA_methylase_N6_adenine_CS"/>
</dbReference>
<evidence type="ECO:0000256" key="1">
    <source>
        <dbReference type="ARBA" id="ARBA00022603"/>
    </source>
</evidence>
<gene>
    <name evidence="4" type="ORF">EDD26_1755</name>
</gene>
<dbReference type="PANTHER" id="PTHR43542:SF1">
    <property type="entry name" value="METHYLTRANSFERASE"/>
    <property type="match status" value="1"/>
</dbReference>
<dbReference type="PIRSF" id="PIRSF004553">
    <property type="entry name" value="CHP00095"/>
    <property type="match status" value="1"/>
</dbReference>
<dbReference type="AlphaFoldDB" id="A0A3N2ATM4"/>
<dbReference type="OrthoDB" id="9803017at2"/>
<keyword evidence="2 4" id="KW-0808">Transferase</keyword>
<dbReference type="InterPro" id="IPR004398">
    <property type="entry name" value="RNA_MeTrfase_RsmD"/>
</dbReference>
<dbReference type="Pfam" id="PF03602">
    <property type="entry name" value="Cons_hypoth95"/>
    <property type="match status" value="1"/>
</dbReference>
<dbReference type="NCBIfam" id="TIGR00095">
    <property type="entry name" value="16S rRNA (guanine(966)-N(2))-methyltransferase RsmD"/>
    <property type="match status" value="1"/>
</dbReference>
<dbReference type="GO" id="GO:0031167">
    <property type="term" value="P:rRNA methylation"/>
    <property type="evidence" value="ECO:0007669"/>
    <property type="project" value="InterPro"/>
</dbReference>
<dbReference type="Proteomes" id="UP000275456">
    <property type="component" value="Unassembled WGS sequence"/>
</dbReference>
<name>A0A3N2ATM4_9MICO</name>
<dbReference type="CDD" id="cd02440">
    <property type="entry name" value="AdoMet_MTases"/>
    <property type="match status" value="1"/>
</dbReference>
<dbReference type="Gene3D" id="3.40.50.150">
    <property type="entry name" value="Vaccinia Virus protein VP39"/>
    <property type="match status" value="1"/>
</dbReference>
<dbReference type="InterPro" id="IPR029063">
    <property type="entry name" value="SAM-dependent_MTases_sf"/>
</dbReference>
<dbReference type="EMBL" id="RKHJ01000001">
    <property type="protein sequence ID" value="ROR66373.1"/>
    <property type="molecule type" value="Genomic_DNA"/>
</dbReference>
<organism evidence="4 5">
    <name type="scientific">Agrococcus jenensis</name>
    <dbReference type="NCBI Taxonomy" id="46353"/>
    <lineage>
        <taxon>Bacteria</taxon>
        <taxon>Bacillati</taxon>
        <taxon>Actinomycetota</taxon>
        <taxon>Actinomycetes</taxon>
        <taxon>Micrococcales</taxon>
        <taxon>Microbacteriaceae</taxon>
        <taxon>Agrococcus</taxon>
    </lineage>
</organism>
<dbReference type="PROSITE" id="PS00092">
    <property type="entry name" value="N6_MTASE"/>
    <property type="match status" value="1"/>
</dbReference>